<gene>
    <name evidence="8" type="ORF">EDC44_13212</name>
</gene>
<dbReference type="PANTHER" id="PTHR47870">
    <property type="entry name" value="CYTOCHROME C-TYPE BIOGENESIS PROTEIN CCMH"/>
    <property type="match status" value="1"/>
</dbReference>
<dbReference type="RefSeq" id="WP_131978900.1">
    <property type="nucleotide sequence ID" value="NZ_SLYB01000032.1"/>
</dbReference>
<feature type="transmembrane region" description="Helical" evidence="6">
    <location>
        <begin position="94"/>
        <end position="114"/>
    </location>
</feature>
<keyword evidence="2" id="KW-0677">Repeat</keyword>
<dbReference type="InterPro" id="IPR051263">
    <property type="entry name" value="C-type_cytochrome_biogenesis"/>
</dbReference>
<dbReference type="OrthoDB" id="9776053at2"/>
<name>A0A4R2T8Q1_9PAST</name>
<dbReference type="GO" id="GO:0017004">
    <property type="term" value="P:cytochrome complex assembly"/>
    <property type="evidence" value="ECO:0007669"/>
    <property type="project" value="UniProtKB-KW"/>
</dbReference>
<proteinExistence type="predicted"/>
<accession>A0A4R2T8Q1</accession>
<dbReference type="PANTHER" id="PTHR47870:SF1">
    <property type="entry name" value="CYTOCHROME C-TYPE BIOGENESIS PROTEIN CCMH"/>
    <property type="match status" value="1"/>
</dbReference>
<evidence type="ECO:0000256" key="4">
    <source>
        <dbReference type="ARBA" id="ARBA00022803"/>
    </source>
</evidence>
<evidence type="ECO:0000313" key="9">
    <source>
        <dbReference type="Proteomes" id="UP000295763"/>
    </source>
</evidence>
<keyword evidence="4 5" id="KW-0802">TPR repeat</keyword>
<evidence type="ECO:0000256" key="2">
    <source>
        <dbReference type="ARBA" id="ARBA00022737"/>
    </source>
</evidence>
<dbReference type="InterPro" id="IPR017560">
    <property type="entry name" value="Cyt_c_biogenesis_CcmI"/>
</dbReference>
<organism evidence="8 9">
    <name type="scientific">Cricetibacter osteomyelitidis</name>
    <dbReference type="NCBI Taxonomy" id="1521931"/>
    <lineage>
        <taxon>Bacteria</taxon>
        <taxon>Pseudomonadati</taxon>
        <taxon>Pseudomonadota</taxon>
        <taxon>Gammaproteobacteria</taxon>
        <taxon>Pasteurellales</taxon>
        <taxon>Pasteurellaceae</taxon>
        <taxon>Cricetibacter</taxon>
    </lineage>
</organism>
<comment type="subcellular location">
    <subcellularLocation>
        <location evidence="1">Cell envelope</location>
    </subcellularLocation>
</comment>
<dbReference type="GO" id="GO:0030313">
    <property type="term" value="C:cell envelope"/>
    <property type="evidence" value="ECO:0007669"/>
    <property type="project" value="UniProtKB-SubCell"/>
</dbReference>
<dbReference type="AlphaFoldDB" id="A0A4R2T8Q1"/>
<dbReference type="InterPro" id="IPR011990">
    <property type="entry name" value="TPR-like_helical_dom_sf"/>
</dbReference>
<dbReference type="Pfam" id="PF23914">
    <property type="entry name" value="TPR_CcmH_CycH"/>
    <property type="match status" value="1"/>
</dbReference>
<dbReference type="GO" id="GO:0005886">
    <property type="term" value="C:plasma membrane"/>
    <property type="evidence" value="ECO:0007669"/>
    <property type="project" value="TreeGrafter"/>
</dbReference>
<evidence type="ECO:0000256" key="5">
    <source>
        <dbReference type="PROSITE-ProRule" id="PRU00339"/>
    </source>
</evidence>
<dbReference type="Proteomes" id="UP000295763">
    <property type="component" value="Unassembled WGS sequence"/>
</dbReference>
<feature type="transmembrane region" description="Helical" evidence="6">
    <location>
        <begin position="6"/>
        <end position="23"/>
    </location>
</feature>
<keyword evidence="9" id="KW-1185">Reference proteome</keyword>
<dbReference type="SMART" id="SM00028">
    <property type="entry name" value="TPR"/>
    <property type="match status" value="2"/>
</dbReference>
<keyword evidence="6" id="KW-0472">Membrane</keyword>
<sequence length="307" mass="35462">MNLWLMVLLLTLLVALISFYPLLRKAKNSNIGVERDELNKAFYFDRLKEIERDEQQGLLDNVGQLKTELQQSLLQDIPEQAESAVENRKSFGKLWFASGTLAIAIMAGIVYFFIGSWKGESQLEQLYAKLPYFYERIKQEETNPLSQQEMEQFTTALRVQLQKQPNDAKGWWMLGQLAMNLDNGQLAFDSYGKANQLEPENPEYKLSYARILMFSEDGSDKTKGEALLKEVIRKDHTNLDALSLLALNYFNKEDYKMAIVSWAMMLRLMPENDPKVPLLEKSIRSARDVLAEQEAEKHKQLVPPREE</sequence>
<feature type="domain" description="Cytochrome c-type biogenesis protein H TPR" evidence="7">
    <location>
        <begin position="122"/>
        <end position="275"/>
    </location>
</feature>
<keyword evidence="6" id="KW-0812">Transmembrane</keyword>
<feature type="repeat" description="TPR" evidence="5">
    <location>
        <begin position="168"/>
        <end position="201"/>
    </location>
</feature>
<dbReference type="NCBIfam" id="TIGR03142">
    <property type="entry name" value="cytochro_ccmI"/>
    <property type="match status" value="1"/>
</dbReference>
<dbReference type="InterPro" id="IPR056413">
    <property type="entry name" value="TPR_CcmH_CycH"/>
</dbReference>
<dbReference type="Gene3D" id="1.25.40.10">
    <property type="entry name" value="Tetratricopeptide repeat domain"/>
    <property type="match status" value="1"/>
</dbReference>
<dbReference type="InterPro" id="IPR019734">
    <property type="entry name" value="TPR_rpt"/>
</dbReference>
<dbReference type="SUPFAM" id="SSF48452">
    <property type="entry name" value="TPR-like"/>
    <property type="match status" value="1"/>
</dbReference>
<keyword evidence="3" id="KW-0201">Cytochrome c-type biogenesis</keyword>
<evidence type="ECO:0000259" key="7">
    <source>
        <dbReference type="Pfam" id="PF23914"/>
    </source>
</evidence>
<keyword evidence="6" id="KW-1133">Transmembrane helix</keyword>
<evidence type="ECO:0000256" key="1">
    <source>
        <dbReference type="ARBA" id="ARBA00004196"/>
    </source>
</evidence>
<dbReference type="EMBL" id="SLYB01000032">
    <property type="protein sequence ID" value="TCP91272.1"/>
    <property type="molecule type" value="Genomic_DNA"/>
</dbReference>
<reference evidence="8 9" key="1">
    <citation type="submission" date="2019-03" db="EMBL/GenBank/DDBJ databases">
        <title>Genomic Encyclopedia of Type Strains, Phase IV (KMG-IV): sequencing the most valuable type-strain genomes for metagenomic binning, comparative biology and taxonomic classification.</title>
        <authorList>
            <person name="Goeker M."/>
        </authorList>
    </citation>
    <scope>NUCLEOTIDE SEQUENCE [LARGE SCALE GENOMIC DNA]</scope>
    <source>
        <strain evidence="8 9">DSM 28404</strain>
    </source>
</reference>
<dbReference type="PROSITE" id="PS50005">
    <property type="entry name" value="TPR"/>
    <property type="match status" value="1"/>
</dbReference>
<evidence type="ECO:0000256" key="6">
    <source>
        <dbReference type="SAM" id="Phobius"/>
    </source>
</evidence>
<evidence type="ECO:0000256" key="3">
    <source>
        <dbReference type="ARBA" id="ARBA00022748"/>
    </source>
</evidence>
<protein>
    <submittedName>
        <fullName evidence="8">Cytochrome c-type biogenesis protein CcmI</fullName>
    </submittedName>
</protein>
<evidence type="ECO:0000313" key="8">
    <source>
        <dbReference type="EMBL" id="TCP91272.1"/>
    </source>
</evidence>
<comment type="caution">
    <text evidence="8">The sequence shown here is derived from an EMBL/GenBank/DDBJ whole genome shotgun (WGS) entry which is preliminary data.</text>
</comment>